<evidence type="ECO:0000313" key="1">
    <source>
        <dbReference type="EMBL" id="KIL37053.1"/>
    </source>
</evidence>
<dbReference type="EMBL" id="JXAL01000003">
    <property type="protein sequence ID" value="KIL37053.1"/>
    <property type="molecule type" value="Genomic_DNA"/>
</dbReference>
<comment type="caution">
    <text evidence="1">The sequence shown here is derived from an EMBL/GenBank/DDBJ whole genome shotgun (WGS) entry which is preliminary data.</text>
</comment>
<evidence type="ECO:0000313" key="2">
    <source>
        <dbReference type="Proteomes" id="UP000054526"/>
    </source>
</evidence>
<reference evidence="1 2" key="1">
    <citation type="submission" date="2014-12" db="EMBL/GenBank/DDBJ databases">
        <title>Draft genome sequence of Cohnella kolymensis strain B-2846.</title>
        <authorList>
            <person name="Karlyshev A.V."/>
            <person name="Kudryashova E.B."/>
        </authorList>
    </citation>
    <scope>NUCLEOTIDE SEQUENCE [LARGE SCALE GENOMIC DNA]</scope>
    <source>
        <strain evidence="1 2">VKM B-2846</strain>
    </source>
</reference>
<accession>A0ABR5A8Q8</accession>
<keyword evidence="2" id="KW-1185">Reference proteome</keyword>
<protein>
    <recommendedName>
        <fullName evidence="3">Serine hydroxymethyltransferase</fullName>
    </recommendedName>
</protein>
<name>A0ABR5A8Q8_9BACL</name>
<evidence type="ECO:0008006" key="3">
    <source>
        <dbReference type="Google" id="ProtNLM"/>
    </source>
</evidence>
<organism evidence="1 2">
    <name type="scientific">Cohnella kolymensis</name>
    <dbReference type="NCBI Taxonomy" id="1590652"/>
    <lineage>
        <taxon>Bacteria</taxon>
        <taxon>Bacillati</taxon>
        <taxon>Bacillota</taxon>
        <taxon>Bacilli</taxon>
        <taxon>Bacillales</taxon>
        <taxon>Paenibacillaceae</taxon>
        <taxon>Cohnella</taxon>
    </lineage>
</organism>
<dbReference type="Proteomes" id="UP000054526">
    <property type="component" value="Unassembled WGS sequence"/>
</dbReference>
<proteinExistence type="predicted"/>
<gene>
    <name evidence="1" type="ORF">SD71_04210</name>
</gene>
<sequence>MESQFVYSERLGIPVPRLAADWDELSLDMQAAVLEQWEMIRGVIPERVIRLEAQIRIKQDRLFEEEDFAASCRLNGDIADLASRINDLHIWFRTQQDLDMGTKRHG</sequence>